<reference evidence="4" key="1">
    <citation type="submission" date="2020-05" db="EMBL/GenBank/DDBJ databases">
        <title>Phylogenomic resolution of chytrid fungi.</title>
        <authorList>
            <person name="Stajich J.E."/>
            <person name="Amses K."/>
            <person name="Simmons R."/>
            <person name="Seto K."/>
            <person name="Myers J."/>
            <person name="Bonds A."/>
            <person name="Quandt C.A."/>
            <person name="Barry K."/>
            <person name="Liu P."/>
            <person name="Grigoriev I."/>
            <person name="Longcore J.E."/>
            <person name="James T.Y."/>
        </authorList>
    </citation>
    <scope>NUCLEOTIDE SEQUENCE</scope>
    <source>
        <strain evidence="4">PLAUS21</strain>
    </source>
</reference>
<dbReference type="EMBL" id="JADGKB010000263">
    <property type="protein sequence ID" value="KAJ3250425.1"/>
    <property type="molecule type" value="Genomic_DNA"/>
</dbReference>
<feature type="coiled-coil region" evidence="1">
    <location>
        <begin position="55"/>
        <end position="106"/>
    </location>
</feature>
<evidence type="ECO:0000259" key="3">
    <source>
        <dbReference type="PROSITE" id="PS50112"/>
    </source>
</evidence>
<sequence length="621" mass="72213">MSCPVSRAPSLPNTKDAQANQAVPPPSLEPNHSQQTNTAPQNGNPSNFNPEGDGKDFAAKRLAEYVAKLDELRQTTGAQGFKNNLKQKSEELLNNLYQETRLIEKEVFTGEVEVFKRNEEAFFKNISELEILDIKQRQEDELVQLKARQTQIVKDYEARKGGKLTAIKQQRELKMLYLDTQYRAELSQRASQDKQKLSAHRQKVAKIIHQMEERQAKQVLQFNAAEERNFQNKKLLLQLQSSSLSEEEKGEAEKKFQSRLTHQKVIHKKRLEHMQEQQRLELRHFKEKADKEGFIMEELAYMKSCHYHEEQDLLCNQKTVYYEAKDKIFVTKKSLKLADYKYQHNMEISKLKSQQRNRLRELIKEHKEFLLSRRAYWEYVLGKESTMAQMLMNEEELGISNEHSRNRSNQSYSNSQSSNQSNSQSKAHSRKNSDPNLRQLKKNKDVEVTSSNVELDASVVEKDSLAKLQSQLSDLKKKHNDEFYKLKAENSLAYESLKEKLESELAQMDLNHDVERKRATQDAENEIAELVQNQEKEIELENHIRAAETKALIERKVLINMLDSFTDGVISIDNTGFIKRFNNAAEKMFGYSAAEIFENNMNIKALMPKEHAVKHDNCKLN</sequence>
<dbReference type="Proteomes" id="UP001210925">
    <property type="component" value="Unassembled WGS sequence"/>
</dbReference>
<evidence type="ECO:0000313" key="5">
    <source>
        <dbReference type="Proteomes" id="UP001210925"/>
    </source>
</evidence>
<feature type="domain" description="PAS" evidence="3">
    <location>
        <begin position="554"/>
        <end position="621"/>
    </location>
</feature>
<dbReference type="InterPro" id="IPR000014">
    <property type="entry name" value="PAS"/>
</dbReference>
<gene>
    <name evidence="4" type="ORF">HK103_003544</name>
</gene>
<dbReference type="Pfam" id="PF00989">
    <property type="entry name" value="PAS"/>
    <property type="match status" value="1"/>
</dbReference>
<feature type="region of interest" description="Disordered" evidence="2">
    <location>
        <begin position="403"/>
        <end position="448"/>
    </location>
</feature>
<organism evidence="4 5">
    <name type="scientific">Boothiomyces macroporosus</name>
    <dbReference type="NCBI Taxonomy" id="261099"/>
    <lineage>
        <taxon>Eukaryota</taxon>
        <taxon>Fungi</taxon>
        <taxon>Fungi incertae sedis</taxon>
        <taxon>Chytridiomycota</taxon>
        <taxon>Chytridiomycota incertae sedis</taxon>
        <taxon>Chytridiomycetes</taxon>
        <taxon>Rhizophydiales</taxon>
        <taxon>Terramycetaceae</taxon>
        <taxon>Boothiomyces</taxon>
    </lineage>
</organism>
<evidence type="ECO:0000256" key="2">
    <source>
        <dbReference type="SAM" id="MobiDB-lite"/>
    </source>
</evidence>
<dbReference type="SUPFAM" id="SSF55785">
    <property type="entry name" value="PYP-like sensor domain (PAS domain)"/>
    <property type="match status" value="1"/>
</dbReference>
<accession>A0AAD5Y014</accession>
<dbReference type="InterPro" id="IPR035965">
    <property type="entry name" value="PAS-like_dom_sf"/>
</dbReference>
<feature type="coiled-coil region" evidence="1">
    <location>
        <begin position="498"/>
        <end position="540"/>
    </location>
</feature>
<dbReference type="Gene3D" id="3.30.450.20">
    <property type="entry name" value="PAS domain"/>
    <property type="match status" value="1"/>
</dbReference>
<name>A0AAD5Y014_9FUNG</name>
<dbReference type="InterPro" id="IPR013767">
    <property type="entry name" value="PAS_fold"/>
</dbReference>
<dbReference type="NCBIfam" id="TIGR00229">
    <property type="entry name" value="sensory_box"/>
    <property type="match status" value="1"/>
</dbReference>
<proteinExistence type="predicted"/>
<feature type="compositionally biased region" description="Polar residues" evidence="2">
    <location>
        <begin position="11"/>
        <end position="21"/>
    </location>
</feature>
<evidence type="ECO:0000256" key="1">
    <source>
        <dbReference type="SAM" id="Coils"/>
    </source>
</evidence>
<feature type="compositionally biased region" description="Polar residues" evidence="2">
    <location>
        <begin position="30"/>
        <end position="49"/>
    </location>
</feature>
<dbReference type="GO" id="GO:0006355">
    <property type="term" value="P:regulation of DNA-templated transcription"/>
    <property type="evidence" value="ECO:0007669"/>
    <property type="project" value="InterPro"/>
</dbReference>
<keyword evidence="1" id="KW-0175">Coiled coil</keyword>
<feature type="compositionally biased region" description="Low complexity" evidence="2">
    <location>
        <begin position="407"/>
        <end position="425"/>
    </location>
</feature>
<dbReference type="CDD" id="cd00130">
    <property type="entry name" value="PAS"/>
    <property type="match status" value="1"/>
</dbReference>
<feature type="region of interest" description="Disordered" evidence="2">
    <location>
        <begin position="1"/>
        <end position="55"/>
    </location>
</feature>
<evidence type="ECO:0000313" key="4">
    <source>
        <dbReference type="EMBL" id="KAJ3250425.1"/>
    </source>
</evidence>
<dbReference type="AlphaFoldDB" id="A0AAD5Y014"/>
<protein>
    <recommendedName>
        <fullName evidence="3">PAS domain-containing protein</fullName>
    </recommendedName>
</protein>
<comment type="caution">
    <text evidence="4">The sequence shown here is derived from an EMBL/GenBank/DDBJ whole genome shotgun (WGS) entry which is preliminary data.</text>
</comment>
<keyword evidence="5" id="KW-1185">Reference proteome</keyword>
<dbReference type="PROSITE" id="PS50112">
    <property type="entry name" value="PAS"/>
    <property type="match status" value="1"/>
</dbReference>